<dbReference type="Proteomes" id="UP000030152">
    <property type="component" value="Unassembled WGS sequence"/>
</dbReference>
<keyword evidence="6" id="KW-0406">Ion transport</keyword>
<dbReference type="GO" id="GO:0005254">
    <property type="term" value="F:chloride channel activity"/>
    <property type="evidence" value="ECO:0007669"/>
    <property type="project" value="InterPro"/>
</dbReference>
<dbReference type="GO" id="GO:0005886">
    <property type="term" value="C:plasma membrane"/>
    <property type="evidence" value="ECO:0007669"/>
    <property type="project" value="UniProtKB-SubCell"/>
</dbReference>
<feature type="transmembrane region" description="Helical" evidence="9">
    <location>
        <begin position="234"/>
        <end position="250"/>
    </location>
</feature>
<evidence type="ECO:0000256" key="5">
    <source>
        <dbReference type="ARBA" id="ARBA00022989"/>
    </source>
</evidence>
<name>A0A0A2M5P7_9FLAO</name>
<dbReference type="AlphaFoldDB" id="A0A0A2M5P7"/>
<keyword evidence="11" id="KW-1185">Reference proteome</keyword>
<gene>
    <name evidence="10" type="ORF">Q765_02700</name>
</gene>
<dbReference type="STRING" id="1121895.GCA_000378485_01230"/>
<dbReference type="eggNOG" id="COG3781">
    <property type="taxonomic scope" value="Bacteria"/>
</dbReference>
<evidence type="ECO:0000256" key="6">
    <source>
        <dbReference type="ARBA" id="ARBA00023065"/>
    </source>
</evidence>
<dbReference type="InterPro" id="IPR044669">
    <property type="entry name" value="YneE/VCCN1/2-like"/>
</dbReference>
<dbReference type="EMBL" id="JRLX01000002">
    <property type="protein sequence ID" value="KGO87992.1"/>
    <property type="molecule type" value="Genomic_DNA"/>
</dbReference>
<protein>
    <submittedName>
        <fullName evidence="10">Membrane protein</fullName>
    </submittedName>
</protein>
<keyword evidence="4 9" id="KW-0812">Transmembrane</keyword>
<evidence type="ECO:0000256" key="4">
    <source>
        <dbReference type="ARBA" id="ARBA00022692"/>
    </source>
</evidence>
<evidence type="ECO:0000313" key="10">
    <source>
        <dbReference type="EMBL" id="KGO87992.1"/>
    </source>
</evidence>
<evidence type="ECO:0000256" key="3">
    <source>
        <dbReference type="ARBA" id="ARBA00022475"/>
    </source>
</evidence>
<feature type="transmembrane region" description="Helical" evidence="9">
    <location>
        <begin position="46"/>
        <end position="62"/>
    </location>
</feature>
<proteinExistence type="inferred from homology"/>
<organism evidence="10 11">
    <name type="scientific">Flavobacterium rivuli WB 3.3-2 = DSM 21788</name>
    <dbReference type="NCBI Taxonomy" id="1121895"/>
    <lineage>
        <taxon>Bacteria</taxon>
        <taxon>Pseudomonadati</taxon>
        <taxon>Bacteroidota</taxon>
        <taxon>Flavobacteriia</taxon>
        <taxon>Flavobacteriales</taxon>
        <taxon>Flavobacteriaceae</taxon>
        <taxon>Flavobacterium</taxon>
    </lineage>
</organism>
<evidence type="ECO:0000256" key="8">
    <source>
        <dbReference type="ARBA" id="ARBA00034708"/>
    </source>
</evidence>
<comment type="similarity">
    <text evidence="8">Belongs to the anion channel-forming bestrophin (TC 1.A.46) family.</text>
</comment>
<dbReference type="RefSeq" id="WP_020212364.1">
    <property type="nucleotide sequence ID" value="NZ_JRLX01000002.1"/>
</dbReference>
<keyword evidence="5 9" id="KW-1133">Transmembrane helix</keyword>
<evidence type="ECO:0000313" key="11">
    <source>
        <dbReference type="Proteomes" id="UP000030152"/>
    </source>
</evidence>
<dbReference type="PANTHER" id="PTHR33281:SF19">
    <property type="entry name" value="VOLTAGE-DEPENDENT ANION CHANNEL-FORMING PROTEIN YNEE"/>
    <property type="match status" value="1"/>
</dbReference>
<keyword evidence="7 9" id="KW-0472">Membrane</keyword>
<dbReference type="PANTHER" id="PTHR33281">
    <property type="entry name" value="UPF0187 PROTEIN YNEE"/>
    <property type="match status" value="1"/>
</dbReference>
<keyword evidence="2" id="KW-0813">Transport</keyword>
<evidence type="ECO:0000256" key="7">
    <source>
        <dbReference type="ARBA" id="ARBA00023136"/>
    </source>
</evidence>
<evidence type="ECO:0000256" key="1">
    <source>
        <dbReference type="ARBA" id="ARBA00004651"/>
    </source>
</evidence>
<accession>A0A0A2M5P7</accession>
<comment type="caution">
    <text evidence="10">The sequence shown here is derived from an EMBL/GenBank/DDBJ whole genome shotgun (WGS) entry which is preliminary data.</text>
</comment>
<dbReference type="Pfam" id="PF25539">
    <property type="entry name" value="Bestrophin_2"/>
    <property type="match status" value="1"/>
</dbReference>
<sequence>MLLKTKIPLTYVLGKIKIELALVVIYAVGFELVHHLFHIIHINIPIAVPAIIGTIISLLLAFKSNQAYDRWWEARIIWGAIVNDSRTLVRQVITFYNDPDFSVEANNFKERFAKRQAAWCYALAQSLRGKDPIKPLKTLLNDEEMRFVSNFRHVPNALLILHGKEIKKALEGGRLNMYQQVEIDGTITKLCDAMGKCERIKNTIFPTTYSMYIRFTLCLFVLLLPFGLADSLGWLQIPVVAMIGAACFLIEKMAIHLQDPFENRPTDTPMISISNNIENNLMQMVNEYRNEFEHEAVPQDAKLHHIQPVKNAYFVL</sequence>
<dbReference type="OrthoDB" id="445589at2"/>
<keyword evidence="3" id="KW-1003">Cell membrane</keyword>
<evidence type="ECO:0000256" key="9">
    <source>
        <dbReference type="SAM" id="Phobius"/>
    </source>
</evidence>
<reference evidence="10 11" key="1">
    <citation type="submission" date="2013-09" db="EMBL/GenBank/DDBJ databases">
        <authorList>
            <person name="Zeng Z."/>
            <person name="Chen C."/>
        </authorList>
    </citation>
    <scope>NUCLEOTIDE SEQUENCE [LARGE SCALE GENOMIC DNA]</scope>
    <source>
        <strain evidence="10 11">WB 3.3-2</strain>
    </source>
</reference>
<feature type="transmembrane region" description="Helical" evidence="9">
    <location>
        <begin position="209"/>
        <end position="228"/>
    </location>
</feature>
<evidence type="ECO:0000256" key="2">
    <source>
        <dbReference type="ARBA" id="ARBA00022448"/>
    </source>
</evidence>
<comment type="subcellular location">
    <subcellularLocation>
        <location evidence="1">Cell membrane</location>
        <topology evidence="1">Multi-pass membrane protein</topology>
    </subcellularLocation>
</comment>